<evidence type="ECO:0000256" key="6">
    <source>
        <dbReference type="ARBA" id="ARBA00023316"/>
    </source>
</evidence>
<keyword evidence="6 7" id="KW-0961">Cell wall biogenesis/degradation</keyword>
<comment type="pathway">
    <text evidence="1 7">Cell wall biogenesis; peptidoglycan biosynthesis.</text>
</comment>
<organism evidence="9 10">
    <name type="scientific">Vreelandella salicampi</name>
    <dbReference type="NCBI Taxonomy" id="1449798"/>
    <lineage>
        <taxon>Bacteria</taxon>
        <taxon>Pseudomonadati</taxon>
        <taxon>Pseudomonadota</taxon>
        <taxon>Gammaproteobacteria</taxon>
        <taxon>Oceanospirillales</taxon>
        <taxon>Halomonadaceae</taxon>
        <taxon>Vreelandella</taxon>
    </lineage>
</organism>
<dbReference type="InterPro" id="IPR038063">
    <property type="entry name" value="Transpep_catalytic_dom"/>
</dbReference>
<dbReference type="Pfam" id="PF20142">
    <property type="entry name" value="Scaffold"/>
    <property type="match status" value="1"/>
</dbReference>
<feature type="active site" description="Proton donor/acceptor" evidence="7">
    <location>
        <position position="436"/>
    </location>
</feature>
<dbReference type="CDD" id="cd16913">
    <property type="entry name" value="YkuD_like"/>
    <property type="match status" value="1"/>
</dbReference>
<dbReference type="Gene3D" id="1.10.101.10">
    <property type="entry name" value="PGBD-like superfamily/PGBD"/>
    <property type="match status" value="1"/>
</dbReference>
<dbReference type="Pfam" id="PF01471">
    <property type="entry name" value="PG_binding_1"/>
    <property type="match status" value="1"/>
</dbReference>
<dbReference type="GO" id="GO:0004180">
    <property type="term" value="F:carboxypeptidase activity"/>
    <property type="evidence" value="ECO:0007669"/>
    <property type="project" value="UniProtKB-ARBA"/>
</dbReference>
<protein>
    <submittedName>
        <fullName evidence="9">L,D-transpeptidase family protein</fullName>
    </submittedName>
</protein>
<dbReference type="InterPro" id="IPR002477">
    <property type="entry name" value="Peptidoglycan-bd-like"/>
</dbReference>
<dbReference type="GO" id="GO:0009252">
    <property type="term" value="P:peptidoglycan biosynthetic process"/>
    <property type="evidence" value="ECO:0007669"/>
    <property type="project" value="UniProtKB-UniPathway"/>
</dbReference>
<evidence type="ECO:0000259" key="8">
    <source>
        <dbReference type="PROSITE" id="PS52029"/>
    </source>
</evidence>
<gene>
    <name evidence="9" type="ORF">HZS81_05765</name>
</gene>
<dbReference type="GO" id="GO:0016740">
    <property type="term" value="F:transferase activity"/>
    <property type="evidence" value="ECO:0007669"/>
    <property type="project" value="UniProtKB-KW"/>
</dbReference>
<evidence type="ECO:0000256" key="7">
    <source>
        <dbReference type="PROSITE-ProRule" id="PRU01373"/>
    </source>
</evidence>
<name>A0A7Z0LJT9_9GAMM</name>
<evidence type="ECO:0000256" key="5">
    <source>
        <dbReference type="ARBA" id="ARBA00022984"/>
    </source>
</evidence>
<evidence type="ECO:0000313" key="9">
    <source>
        <dbReference type="EMBL" id="NYS60270.1"/>
    </source>
</evidence>
<dbReference type="InterPro" id="IPR052905">
    <property type="entry name" value="LD-transpeptidase_YkuD-like"/>
</dbReference>
<dbReference type="PANTHER" id="PTHR41533:SF2">
    <property type="entry name" value="BLR7131 PROTEIN"/>
    <property type="match status" value="1"/>
</dbReference>
<proteinExistence type="inferred from homology"/>
<keyword evidence="10" id="KW-1185">Reference proteome</keyword>
<dbReference type="SUPFAM" id="SSF47090">
    <property type="entry name" value="PGBD-like"/>
    <property type="match status" value="1"/>
</dbReference>
<dbReference type="PANTHER" id="PTHR41533">
    <property type="entry name" value="L,D-TRANSPEPTIDASE HI_1667-RELATED"/>
    <property type="match status" value="1"/>
</dbReference>
<dbReference type="UniPathway" id="UPA00219"/>
<reference evidence="9 10" key="1">
    <citation type="journal article" date="2015" name="Int. J. Syst. Evol. Microbiol.">
        <title>Halomonas salicampi sp. nov., a halotolerant and alkalitolerant bacterium isolated from a saltern soil.</title>
        <authorList>
            <person name="Lee J.C."/>
            <person name="Kim Y.S."/>
            <person name="Yun B.S."/>
            <person name="Whang K.S."/>
        </authorList>
    </citation>
    <scope>NUCLEOTIDE SEQUENCE [LARGE SCALE GENOMIC DNA]</scope>
    <source>
        <strain evidence="9 10">BH103</strain>
    </source>
</reference>
<dbReference type="InterPro" id="IPR036365">
    <property type="entry name" value="PGBD-like_sf"/>
</dbReference>
<keyword evidence="4 7" id="KW-0133">Cell shape</keyword>
<dbReference type="EMBL" id="JACCDF010000003">
    <property type="protein sequence ID" value="NYS60270.1"/>
    <property type="molecule type" value="Genomic_DNA"/>
</dbReference>
<dbReference type="Pfam" id="PF03734">
    <property type="entry name" value="YkuD"/>
    <property type="match status" value="1"/>
</dbReference>
<dbReference type="PROSITE" id="PS52029">
    <property type="entry name" value="LD_TPASE"/>
    <property type="match status" value="1"/>
</dbReference>
<dbReference type="SUPFAM" id="SSF141523">
    <property type="entry name" value="L,D-transpeptidase catalytic domain-like"/>
    <property type="match status" value="1"/>
</dbReference>
<evidence type="ECO:0000256" key="1">
    <source>
        <dbReference type="ARBA" id="ARBA00004752"/>
    </source>
</evidence>
<evidence type="ECO:0000256" key="4">
    <source>
        <dbReference type="ARBA" id="ARBA00022960"/>
    </source>
</evidence>
<dbReference type="InterPro" id="IPR036366">
    <property type="entry name" value="PGBDSf"/>
</dbReference>
<dbReference type="InterPro" id="IPR045380">
    <property type="entry name" value="LD_TPept_scaffold_dom"/>
</dbReference>
<sequence length="534" mass="59789">MLAAVAPANAQQASEQNLQAALKEQLSSQKEHDDLALAQTDEGLPVTRFYQHLGQALAWQELARVESLVAALQGLEDDGLTPSHYGADQLEANYQRSQAQGTAAQVAFDITATRALLKALEHLQNGKLNPREVTPRWDAPPRLQALPVAAIAQAVVSDEMANAFAQARPALPYYQPLREALSAYRGLATQNSAPFFPSREAPLRPGEHHADVMTLRQRLTYWGEAGLLSGSPEAYPLVDIEQRDLRRFDRELENAVKRFQRRHLLHTDGVVGSKTREALNASIAMRVAQLRVNLERGRWMAPTLSREPHVWVDIAGYRMAYVRPNGERWSSRVVVGSSRRETPVIHSQITRLTVNPSWTLPPTIMREDMLPQLRQNPAYLADRGINVINYSGEVLNASDIDWQSPGNIMLRQPPGATNPLGRVVVRFPNNEMIYLHDTPAQGLFGRDQRALSSGCVRVEGVHQLARMLLEDTGSRYQLEALINTSRSDINVNLPQHIPVALHYVTAWPDDEGNVTFREDIYRRDARVLNALNQR</sequence>
<keyword evidence="5 7" id="KW-0573">Peptidoglycan synthesis</keyword>
<evidence type="ECO:0000313" key="10">
    <source>
        <dbReference type="Proteomes" id="UP000586119"/>
    </source>
</evidence>
<dbReference type="AlphaFoldDB" id="A0A7Z0LJT9"/>
<feature type="active site" description="Nucleophile" evidence="7">
    <location>
        <position position="455"/>
    </location>
</feature>
<evidence type="ECO:0000256" key="2">
    <source>
        <dbReference type="ARBA" id="ARBA00005992"/>
    </source>
</evidence>
<dbReference type="Proteomes" id="UP000586119">
    <property type="component" value="Unassembled WGS sequence"/>
</dbReference>
<dbReference type="GO" id="GO:0008360">
    <property type="term" value="P:regulation of cell shape"/>
    <property type="evidence" value="ECO:0007669"/>
    <property type="project" value="UniProtKB-UniRule"/>
</dbReference>
<evidence type="ECO:0000256" key="3">
    <source>
        <dbReference type="ARBA" id="ARBA00022679"/>
    </source>
</evidence>
<accession>A0A7Z0LJT9</accession>
<comment type="caution">
    <text evidence="9">The sequence shown here is derived from an EMBL/GenBank/DDBJ whole genome shotgun (WGS) entry which is preliminary data.</text>
</comment>
<feature type="domain" description="L,D-TPase catalytic" evidence="8">
    <location>
        <begin position="308"/>
        <end position="479"/>
    </location>
</feature>
<dbReference type="InterPro" id="IPR005490">
    <property type="entry name" value="LD_TPept_cat_dom"/>
</dbReference>
<keyword evidence="3" id="KW-0808">Transferase</keyword>
<comment type="similarity">
    <text evidence="2">Belongs to the YkuD family.</text>
</comment>
<dbReference type="GO" id="GO:0071555">
    <property type="term" value="P:cell wall organization"/>
    <property type="evidence" value="ECO:0007669"/>
    <property type="project" value="UniProtKB-UniRule"/>
</dbReference>
<dbReference type="Gene3D" id="2.40.440.10">
    <property type="entry name" value="L,D-transpeptidase catalytic domain-like"/>
    <property type="match status" value="1"/>
</dbReference>